<dbReference type="InterPro" id="IPR050327">
    <property type="entry name" value="Proton-linked_MCT"/>
</dbReference>
<feature type="transmembrane region" description="Helical" evidence="4">
    <location>
        <begin position="285"/>
        <end position="305"/>
    </location>
</feature>
<dbReference type="PANTHER" id="PTHR11360:SF304">
    <property type="entry name" value="MFS DOMAIN-CONTAINING PROTEIN"/>
    <property type="match status" value="1"/>
</dbReference>
<evidence type="ECO:0000256" key="2">
    <source>
        <dbReference type="ARBA" id="ARBA00022989"/>
    </source>
</evidence>
<feature type="transmembrane region" description="Helical" evidence="4">
    <location>
        <begin position="100"/>
        <end position="120"/>
    </location>
</feature>
<feature type="transmembrane region" description="Helical" evidence="4">
    <location>
        <begin position="311"/>
        <end position="336"/>
    </location>
</feature>
<dbReference type="Pfam" id="PF07690">
    <property type="entry name" value="MFS_1"/>
    <property type="match status" value="1"/>
</dbReference>
<dbReference type="CDD" id="cd17353">
    <property type="entry name" value="MFS_OFA_like"/>
    <property type="match status" value="1"/>
</dbReference>
<dbReference type="Gene3D" id="1.20.1250.20">
    <property type="entry name" value="MFS general substrate transporter like domains"/>
    <property type="match status" value="2"/>
</dbReference>
<feature type="transmembrane region" description="Helical" evidence="4">
    <location>
        <begin position="348"/>
        <end position="367"/>
    </location>
</feature>
<dbReference type="RefSeq" id="WP_265048528.1">
    <property type="nucleotide sequence ID" value="NZ_CP100390.1"/>
</dbReference>
<dbReference type="Proteomes" id="UP001163739">
    <property type="component" value="Chromosome"/>
</dbReference>
<evidence type="ECO:0000256" key="3">
    <source>
        <dbReference type="ARBA" id="ARBA00023136"/>
    </source>
</evidence>
<feature type="domain" description="Major facilitator superfamily (MFS) profile" evidence="5">
    <location>
        <begin position="1"/>
        <end position="403"/>
    </location>
</feature>
<keyword evidence="1 4" id="KW-0812">Transmembrane</keyword>
<dbReference type="InterPro" id="IPR036259">
    <property type="entry name" value="MFS_trans_sf"/>
</dbReference>
<name>A0ABY6N4J4_9ALTE</name>
<keyword evidence="7" id="KW-1185">Reference proteome</keyword>
<dbReference type="PROSITE" id="PS50850">
    <property type="entry name" value="MFS"/>
    <property type="match status" value="1"/>
</dbReference>
<dbReference type="InterPro" id="IPR011701">
    <property type="entry name" value="MFS"/>
</dbReference>
<keyword evidence="2 4" id="KW-1133">Transmembrane helix</keyword>
<reference evidence="6" key="1">
    <citation type="submission" date="2022-06" db="EMBL/GenBank/DDBJ databases">
        <title>Alkalimarinus sp. nov., isolated from gut of a Alitta virens.</title>
        <authorList>
            <person name="Yang A.I."/>
            <person name="Shin N.-R."/>
        </authorList>
    </citation>
    <scope>NUCLEOTIDE SEQUENCE</scope>
    <source>
        <strain evidence="6">A2M4</strain>
    </source>
</reference>
<feature type="transmembrane region" description="Helical" evidence="4">
    <location>
        <begin position="48"/>
        <end position="67"/>
    </location>
</feature>
<feature type="transmembrane region" description="Helical" evidence="4">
    <location>
        <begin position="379"/>
        <end position="398"/>
    </location>
</feature>
<organism evidence="6 7">
    <name type="scientific">Alkalimarinus alittae</name>
    <dbReference type="NCBI Taxonomy" id="2961619"/>
    <lineage>
        <taxon>Bacteria</taxon>
        <taxon>Pseudomonadati</taxon>
        <taxon>Pseudomonadota</taxon>
        <taxon>Gammaproteobacteria</taxon>
        <taxon>Alteromonadales</taxon>
        <taxon>Alteromonadaceae</taxon>
        <taxon>Alkalimarinus</taxon>
    </lineage>
</organism>
<gene>
    <name evidence="6" type="ORF">NKI27_04675</name>
</gene>
<sequence>MKNKGWRVTLAGTGINLALGVLYTWSIFKKEISESIQQGGVFSWDLSSINDPYAVACLTFALTMVVAGKCQDRFGPRVTAILGGLLVGAGFLIISQTADYWGWIIGFGVLAGAGIGFGYSSATPPALRWFPSAKTGLIAGIVVSGFGLAPVYIAPLASYLTGELGLQTTMMILGVGFTVVVCSLAMLLSNPPEHYSVNEPAASQATAARELLPSELLKESKFYILWTIYFIGAGAGLMVIGSVAGMAKQSMGAMAFMAVVIMAVGNAGGRVVAGVLSDRIGRINTLFAMLIFQAVLMFSAIPLLGGNDASAVALIVLATFIGFNYGTNLSLFPAFAKGLWGAKNFGTNYGMLFTAWGVGAFVLVRVAEVLKASSGSFTSSFAVAGGLLVFSALLTFMLREKKETADLSLAHAA</sequence>
<proteinExistence type="predicted"/>
<dbReference type="SUPFAM" id="SSF103473">
    <property type="entry name" value="MFS general substrate transporter"/>
    <property type="match status" value="1"/>
</dbReference>
<protein>
    <submittedName>
        <fullName evidence="6">OFA family MFS transporter</fullName>
    </submittedName>
</protein>
<feature type="transmembrane region" description="Helical" evidence="4">
    <location>
        <begin position="7"/>
        <end position="28"/>
    </location>
</feature>
<feature type="transmembrane region" description="Helical" evidence="4">
    <location>
        <begin position="132"/>
        <end position="153"/>
    </location>
</feature>
<feature type="transmembrane region" description="Helical" evidence="4">
    <location>
        <begin position="74"/>
        <end position="94"/>
    </location>
</feature>
<accession>A0ABY6N4J4</accession>
<dbReference type="EMBL" id="CP100390">
    <property type="protein sequence ID" value="UZE97047.1"/>
    <property type="molecule type" value="Genomic_DNA"/>
</dbReference>
<dbReference type="InterPro" id="IPR020846">
    <property type="entry name" value="MFS_dom"/>
</dbReference>
<feature type="transmembrane region" description="Helical" evidence="4">
    <location>
        <begin position="222"/>
        <end position="247"/>
    </location>
</feature>
<dbReference type="PANTHER" id="PTHR11360">
    <property type="entry name" value="MONOCARBOXYLATE TRANSPORTER"/>
    <property type="match status" value="1"/>
</dbReference>
<feature type="transmembrane region" description="Helical" evidence="4">
    <location>
        <begin position="253"/>
        <end position="273"/>
    </location>
</feature>
<evidence type="ECO:0000256" key="4">
    <source>
        <dbReference type="SAM" id="Phobius"/>
    </source>
</evidence>
<evidence type="ECO:0000259" key="5">
    <source>
        <dbReference type="PROSITE" id="PS50850"/>
    </source>
</evidence>
<evidence type="ECO:0000256" key="1">
    <source>
        <dbReference type="ARBA" id="ARBA00022692"/>
    </source>
</evidence>
<feature type="transmembrane region" description="Helical" evidence="4">
    <location>
        <begin position="165"/>
        <end position="188"/>
    </location>
</feature>
<keyword evidence="3 4" id="KW-0472">Membrane</keyword>
<evidence type="ECO:0000313" key="7">
    <source>
        <dbReference type="Proteomes" id="UP001163739"/>
    </source>
</evidence>
<evidence type="ECO:0000313" key="6">
    <source>
        <dbReference type="EMBL" id="UZE97047.1"/>
    </source>
</evidence>